<accession>F3USH7</accession>
<dbReference type="eggNOG" id="ENOG5031GN5">
    <property type="taxonomic scope" value="Bacteria"/>
</dbReference>
<reference evidence="2 3" key="1">
    <citation type="submission" date="2011-03" db="EMBL/GenBank/DDBJ databases">
        <authorList>
            <person name="Muzny D."/>
            <person name="Qin X."/>
            <person name="Deng J."/>
            <person name="Jiang H."/>
            <person name="Liu Y."/>
            <person name="Qu J."/>
            <person name="Song X.-Z."/>
            <person name="Zhang L."/>
            <person name="Thornton R."/>
            <person name="Coyle M."/>
            <person name="Francisco L."/>
            <person name="Jackson L."/>
            <person name="Javaid M."/>
            <person name="Korchina V."/>
            <person name="Kovar C."/>
            <person name="Mata R."/>
            <person name="Mathew T."/>
            <person name="Ngo R."/>
            <person name="Nguyen L."/>
            <person name="Nguyen N."/>
            <person name="Okwuonu G."/>
            <person name="Ongeri F."/>
            <person name="Pham C."/>
            <person name="Simmons D."/>
            <person name="Wilczek-Boney K."/>
            <person name="Hale W."/>
            <person name="Jakkamsetti A."/>
            <person name="Pham P."/>
            <person name="Ruth R."/>
            <person name="San Lucas F."/>
            <person name="Warren J."/>
            <person name="Zhang J."/>
            <person name="Zhao Z."/>
            <person name="Zhou C."/>
            <person name="Zhu D."/>
            <person name="Lee S."/>
            <person name="Bess C."/>
            <person name="Blankenburg K."/>
            <person name="Forbes L."/>
            <person name="Fu Q."/>
            <person name="Gubbala S."/>
            <person name="Hirani K."/>
            <person name="Jayaseelan J.C."/>
            <person name="Lara F."/>
            <person name="Munidasa M."/>
            <person name="Palculict T."/>
            <person name="Patil S."/>
            <person name="Pu L.-L."/>
            <person name="Saada N."/>
            <person name="Tang L."/>
            <person name="Weissenberger G."/>
            <person name="Zhu Y."/>
            <person name="Hemphill L."/>
            <person name="Shang Y."/>
            <person name="Youmans B."/>
            <person name="Ayvaz T."/>
            <person name="Ross M."/>
            <person name="Santibanez J."/>
            <person name="Aqrawi P."/>
            <person name="Gross S."/>
            <person name="Joshi V."/>
            <person name="Fowler G."/>
            <person name="Nazareth L."/>
            <person name="Reid J."/>
            <person name="Worley K."/>
            <person name="Petrosino J."/>
            <person name="Highlander S."/>
            <person name="Gibbs R."/>
        </authorList>
    </citation>
    <scope>NUCLEOTIDE SEQUENCE [LARGE SCALE GENOMIC DNA]</scope>
    <source>
        <strain evidence="2 3">SK355</strain>
    </source>
</reference>
<evidence type="ECO:0000313" key="3">
    <source>
        <dbReference type="Proteomes" id="UP000005589"/>
    </source>
</evidence>
<name>F3USH7_STRSA</name>
<proteinExistence type="predicted"/>
<dbReference type="PATRIC" id="fig|888816.3.peg.1751"/>
<comment type="caution">
    <text evidence="2">The sequence shown here is derived from an EMBL/GenBank/DDBJ whole genome shotgun (WGS) entry which is preliminary data.</text>
</comment>
<organism evidence="2 3">
    <name type="scientific">Streptococcus sanguinis SK355</name>
    <dbReference type="NCBI Taxonomy" id="888816"/>
    <lineage>
        <taxon>Bacteria</taxon>
        <taxon>Bacillati</taxon>
        <taxon>Bacillota</taxon>
        <taxon>Bacilli</taxon>
        <taxon>Lactobacillales</taxon>
        <taxon>Streptococcaceae</taxon>
        <taxon>Streptococcus</taxon>
    </lineage>
</organism>
<feature type="region of interest" description="Disordered" evidence="1">
    <location>
        <begin position="234"/>
        <end position="261"/>
    </location>
</feature>
<dbReference type="EMBL" id="AFFN01000027">
    <property type="protein sequence ID" value="EGJ38105.1"/>
    <property type="molecule type" value="Genomic_DNA"/>
</dbReference>
<dbReference type="HOGENOM" id="CLU_849729_0_0_9"/>
<dbReference type="Proteomes" id="UP000005589">
    <property type="component" value="Unassembled WGS sequence"/>
</dbReference>
<feature type="compositionally biased region" description="Basic and acidic residues" evidence="1">
    <location>
        <begin position="238"/>
        <end position="254"/>
    </location>
</feature>
<sequence>MFFGTLRSLLEGRKDAEDTFYVKFKIEKDRNYVSESDFDLYDDKGTQVPIEEFKDNSDLSYEVWFSGQAEKKYQLVYHDQDYDKKFSFEFHTPNQKSVEEKPSQIVKAYIKKHLYSNVSKKLYDEIIVDPPFYADIFANVKPYYNPSNDEKKAIFQAYWETYIKDWKDYKVEMTEAGSSSYYFNITYHWDEPNMKELNRKIDERETQLKKEFGNDYKAVFKKIIAEIPEIIKNTPPKQNKEEKTDSLSLEKDELQTLSDDTYTNEDLWTPKEFQDSLIKLYP</sequence>
<dbReference type="AlphaFoldDB" id="F3USH7"/>
<gene>
    <name evidence="2" type="ORF">HMPREF9389_1785</name>
</gene>
<protein>
    <submittedName>
        <fullName evidence="2">Uncharacterized protein</fullName>
    </submittedName>
</protein>
<evidence type="ECO:0000313" key="2">
    <source>
        <dbReference type="EMBL" id="EGJ38105.1"/>
    </source>
</evidence>
<evidence type="ECO:0000256" key="1">
    <source>
        <dbReference type="SAM" id="MobiDB-lite"/>
    </source>
</evidence>